<reference evidence="1" key="1">
    <citation type="submission" date="2020-03" db="EMBL/GenBank/DDBJ databases">
        <title>Castanea mollissima Vanexum genome sequencing.</title>
        <authorList>
            <person name="Staton M."/>
        </authorList>
    </citation>
    <scope>NUCLEOTIDE SEQUENCE</scope>
    <source>
        <tissue evidence="1">Leaf</tissue>
    </source>
</reference>
<organism evidence="1 2">
    <name type="scientific">Castanea mollissima</name>
    <name type="common">Chinese chestnut</name>
    <dbReference type="NCBI Taxonomy" id="60419"/>
    <lineage>
        <taxon>Eukaryota</taxon>
        <taxon>Viridiplantae</taxon>
        <taxon>Streptophyta</taxon>
        <taxon>Embryophyta</taxon>
        <taxon>Tracheophyta</taxon>
        <taxon>Spermatophyta</taxon>
        <taxon>Magnoliopsida</taxon>
        <taxon>eudicotyledons</taxon>
        <taxon>Gunneridae</taxon>
        <taxon>Pentapetalae</taxon>
        <taxon>rosids</taxon>
        <taxon>fabids</taxon>
        <taxon>Fagales</taxon>
        <taxon>Fagaceae</taxon>
        <taxon>Castanea</taxon>
    </lineage>
</organism>
<protein>
    <submittedName>
        <fullName evidence="1">Uncharacterized protein</fullName>
    </submittedName>
</protein>
<dbReference type="AlphaFoldDB" id="A0A8J4VFJ3"/>
<proteinExistence type="predicted"/>
<gene>
    <name evidence="1" type="ORF">CMV_016025</name>
</gene>
<comment type="caution">
    <text evidence="1">The sequence shown here is derived from an EMBL/GenBank/DDBJ whole genome shotgun (WGS) entry which is preliminary data.</text>
</comment>
<keyword evidence="2" id="KW-1185">Reference proteome</keyword>
<dbReference type="Proteomes" id="UP000737018">
    <property type="component" value="Unassembled WGS sequence"/>
</dbReference>
<evidence type="ECO:0000313" key="2">
    <source>
        <dbReference type="Proteomes" id="UP000737018"/>
    </source>
</evidence>
<sequence>MGGTNPNRPLTIAWVTTIYWCGIERRVILGMFKHYLLEHQSFVHIRILLSVRKSGERLLKILLQWEKISQGKNEHKSFLSSMISRCSYSELRKKKKLAVGGKQKCQEIWRAPTKNIVALGKKIAQGKNEYQAFFIHCSLEKVLNSEKEIQLWLK</sequence>
<dbReference type="EMBL" id="JRKL02002398">
    <property type="protein sequence ID" value="KAF3959128.1"/>
    <property type="molecule type" value="Genomic_DNA"/>
</dbReference>
<accession>A0A8J4VFJ3</accession>
<name>A0A8J4VFJ3_9ROSI</name>
<dbReference type="OrthoDB" id="10518487at2759"/>
<evidence type="ECO:0000313" key="1">
    <source>
        <dbReference type="EMBL" id="KAF3959128.1"/>
    </source>
</evidence>